<protein>
    <submittedName>
        <fullName evidence="3">Tetratricopeptide repeat protein</fullName>
    </submittedName>
</protein>
<dbReference type="STRING" id="204669.Acid345_0590"/>
<keyword evidence="1" id="KW-0802">TPR repeat</keyword>
<sequence length="294" mass="32003">MRIRHVVLGSALVAVTFLPAPSFGVSKEIIQLQTQVQQLQDQMTAMSTTFNERMGVIRNLIEQSTDNMNKMTQQMDTLTRTLQQQQQDGGNKADQLSGQIQSLHDSVDELKARVAALSKKLDDMSQQSQNLNANAGNMPNNGGGNGGGGGGAPVANQAPPADVLYNNALRDYNAGKYDLASGEFGDFMKFYADNDLAGNAQFYIADIEYRQGNFDNAVKDYDKVLEQYPSGNKAPAAQLKKGFALLELGQKDAGVRELRSLINRYPRSIEAQQARDRLARLSGGAAPATKRKPS</sequence>
<dbReference type="SMART" id="SM00028">
    <property type="entry name" value="TPR"/>
    <property type="match status" value="2"/>
</dbReference>
<dbReference type="EnsemblBacteria" id="ABF39595">
    <property type="protein sequence ID" value="ABF39595"/>
    <property type="gene ID" value="Acid345_0590"/>
</dbReference>
<dbReference type="Pfam" id="PF13174">
    <property type="entry name" value="TPR_6"/>
    <property type="match status" value="2"/>
</dbReference>
<organism evidence="3 4">
    <name type="scientific">Koribacter versatilis (strain Ellin345)</name>
    <dbReference type="NCBI Taxonomy" id="204669"/>
    <lineage>
        <taxon>Bacteria</taxon>
        <taxon>Pseudomonadati</taxon>
        <taxon>Acidobacteriota</taxon>
        <taxon>Terriglobia</taxon>
        <taxon>Terriglobales</taxon>
        <taxon>Candidatus Korobacteraceae</taxon>
        <taxon>Candidatus Korobacter</taxon>
    </lineage>
</organism>
<name>Q1IU55_KORVE</name>
<evidence type="ECO:0000256" key="2">
    <source>
        <dbReference type="SAM" id="MobiDB-lite"/>
    </source>
</evidence>
<dbReference type="OrthoDB" id="9768142at2"/>
<dbReference type="SUPFAM" id="SSF48452">
    <property type="entry name" value="TPR-like"/>
    <property type="match status" value="1"/>
</dbReference>
<dbReference type="EMBL" id="CP000360">
    <property type="protein sequence ID" value="ABF39595.1"/>
    <property type="molecule type" value="Genomic_DNA"/>
</dbReference>
<dbReference type="eggNOG" id="COG1729">
    <property type="taxonomic scope" value="Bacteria"/>
</dbReference>
<dbReference type="Proteomes" id="UP000002432">
    <property type="component" value="Chromosome"/>
</dbReference>
<dbReference type="Gene3D" id="1.25.40.10">
    <property type="entry name" value="Tetratricopeptide repeat domain"/>
    <property type="match status" value="1"/>
</dbReference>
<feature type="repeat" description="TPR" evidence="1">
    <location>
        <begin position="198"/>
        <end position="231"/>
    </location>
</feature>
<dbReference type="InterPro" id="IPR034706">
    <property type="entry name" value="CpoB"/>
</dbReference>
<dbReference type="RefSeq" id="WP_011521397.1">
    <property type="nucleotide sequence ID" value="NC_008009.1"/>
</dbReference>
<feature type="compositionally biased region" description="Gly residues" evidence="2">
    <location>
        <begin position="141"/>
        <end position="152"/>
    </location>
</feature>
<feature type="region of interest" description="Disordered" evidence="2">
    <location>
        <begin position="119"/>
        <end position="155"/>
    </location>
</feature>
<dbReference type="HOGENOM" id="CLU_044315_3_0_0"/>
<evidence type="ECO:0000256" key="1">
    <source>
        <dbReference type="PROSITE-ProRule" id="PRU00339"/>
    </source>
</evidence>
<dbReference type="InterPro" id="IPR019734">
    <property type="entry name" value="TPR_rpt"/>
</dbReference>
<evidence type="ECO:0000313" key="3">
    <source>
        <dbReference type="EMBL" id="ABF39595.1"/>
    </source>
</evidence>
<dbReference type="Gene3D" id="1.10.287.950">
    <property type="entry name" value="Methyl-accepting chemotaxis protein"/>
    <property type="match status" value="1"/>
</dbReference>
<proteinExistence type="inferred from homology"/>
<accession>Q1IU55</accession>
<dbReference type="PROSITE" id="PS50005">
    <property type="entry name" value="TPR"/>
    <property type="match status" value="1"/>
</dbReference>
<reference evidence="3 4" key="1">
    <citation type="journal article" date="2009" name="Appl. Environ. Microbiol.">
        <title>Three genomes from the phylum Acidobacteria provide insight into the lifestyles of these microorganisms in soils.</title>
        <authorList>
            <person name="Ward N.L."/>
            <person name="Challacombe J.F."/>
            <person name="Janssen P.H."/>
            <person name="Henrissat B."/>
            <person name="Coutinho P.M."/>
            <person name="Wu M."/>
            <person name="Xie G."/>
            <person name="Haft D.H."/>
            <person name="Sait M."/>
            <person name="Badger J."/>
            <person name="Barabote R.D."/>
            <person name="Bradley B."/>
            <person name="Brettin T.S."/>
            <person name="Brinkac L.M."/>
            <person name="Bruce D."/>
            <person name="Creasy T."/>
            <person name="Daugherty S.C."/>
            <person name="Davidsen T.M."/>
            <person name="DeBoy R.T."/>
            <person name="Detter J.C."/>
            <person name="Dodson R.J."/>
            <person name="Durkin A.S."/>
            <person name="Ganapathy A."/>
            <person name="Gwinn-Giglio M."/>
            <person name="Han C.S."/>
            <person name="Khouri H."/>
            <person name="Kiss H."/>
            <person name="Kothari S.P."/>
            <person name="Madupu R."/>
            <person name="Nelson K.E."/>
            <person name="Nelson W.C."/>
            <person name="Paulsen I."/>
            <person name="Penn K."/>
            <person name="Ren Q."/>
            <person name="Rosovitz M.J."/>
            <person name="Selengut J.D."/>
            <person name="Shrivastava S."/>
            <person name="Sullivan S.A."/>
            <person name="Tapia R."/>
            <person name="Thompson L.S."/>
            <person name="Watkins K.L."/>
            <person name="Yang Q."/>
            <person name="Yu C."/>
            <person name="Zafar N."/>
            <person name="Zhou L."/>
            <person name="Kuske C.R."/>
        </authorList>
    </citation>
    <scope>NUCLEOTIDE SEQUENCE [LARGE SCALE GENOMIC DNA]</scope>
    <source>
        <strain evidence="3 4">Ellin345</strain>
    </source>
</reference>
<keyword evidence="4" id="KW-1185">Reference proteome</keyword>
<evidence type="ECO:0000313" key="4">
    <source>
        <dbReference type="Proteomes" id="UP000002432"/>
    </source>
</evidence>
<dbReference type="HAMAP" id="MF_02066">
    <property type="entry name" value="CpoB"/>
    <property type="match status" value="1"/>
</dbReference>
<dbReference type="AlphaFoldDB" id="Q1IU55"/>
<gene>
    <name evidence="3" type="ordered locus">Acid345_0590</name>
</gene>
<dbReference type="InterPro" id="IPR011990">
    <property type="entry name" value="TPR-like_helical_dom_sf"/>
</dbReference>
<dbReference type="KEGG" id="aba:Acid345_0590"/>
<dbReference type="GO" id="GO:0051301">
    <property type="term" value="P:cell division"/>
    <property type="evidence" value="ECO:0007669"/>
    <property type="project" value="InterPro"/>
</dbReference>